<name>A0ABX7XDW4_9FLAO</name>
<organism evidence="2 3">
    <name type="scientific">Faecalibacter bovis</name>
    <dbReference type="NCBI Taxonomy" id="2898187"/>
    <lineage>
        <taxon>Bacteria</taxon>
        <taxon>Pseudomonadati</taxon>
        <taxon>Bacteroidota</taxon>
        <taxon>Flavobacteriia</taxon>
        <taxon>Flavobacteriales</taxon>
        <taxon>Weeksellaceae</taxon>
        <taxon>Faecalibacter</taxon>
    </lineage>
</organism>
<dbReference type="Proteomes" id="UP000672011">
    <property type="component" value="Chromosome"/>
</dbReference>
<proteinExistence type="predicted"/>
<dbReference type="RefSeq" id="WP_230476681.1">
    <property type="nucleotide sequence ID" value="NZ_CP072842.1"/>
</dbReference>
<gene>
    <name evidence="2" type="ORF">J9309_01450</name>
</gene>
<keyword evidence="1" id="KW-0732">Signal</keyword>
<reference evidence="2 3" key="1">
    <citation type="journal article" date="2021" name="Int. J. Syst. Evol. Microbiol.">
        <title>Faecalibacter bovis sp. nov., isolated from cow faeces.</title>
        <authorList>
            <person name="Li F."/>
            <person name="Zhao W."/>
            <person name="Hong Q."/>
            <person name="Shao Q."/>
            <person name="Song J."/>
            <person name="Yang S."/>
        </authorList>
    </citation>
    <scope>NUCLEOTIDE SEQUENCE [LARGE SCALE GENOMIC DNA]</scope>
    <source>
        <strain evidence="2 3">ZY171143</strain>
    </source>
</reference>
<evidence type="ECO:0000256" key="1">
    <source>
        <dbReference type="SAM" id="SignalP"/>
    </source>
</evidence>
<feature type="signal peptide" evidence="1">
    <location>
        <begin position="1"/>
        <end position="20"/>
    </location>
</feature>
<dbReference type="EMBL" id="CP072842">
    <property type="protein sequence ID" value="QTV06041.1"/>
    <property type="molecule type" value="Genomic_DNA"/>
</dbReference>
<evidence type="ECO:0000313" key="3">
    <source>
        <dbReference type="Proteomes" id="UP000672011"/>
    </source>
</evidence>
<sequence length="111" mass="13246">MNLKSCSFLILVLFFYSVYAQSLYNSKANTEVSYRDTEAFTVTFKKSVYGLEFQRNDRVLNQELKTKIERFMKETKRPKFKGVGTFKMDIIKRNNTYYIVESKQPERLLKL</sequence>
<accession>A0ABX7XDW4</accession>
<reference evidence="3" key="2">
    <citation type="submission" date="2021-04" db="EMBL/GenBank/DDBJ databases">
        <title>Taxonomy of Flavobacteriaceae bacterium ZY171143.</title>
        <authorList>
            <person name="Li F."/>
        </authorList>
    </citation>
    <scope>NUCLEOTIDE SEQUENCE [LARGE SCALE GENOMIC DNA]</scope>
    <source>
        <strain evidence="3">ZY171143</strain>
    </source>
</reference>
<keyword evidence="3" id="KW-1185">Reference proteome</keyword>
<protein>
    <submittedName>
        <fullName evidence="2">Uncharacterized protein</fullName>
    </submittedName>
</protein>
<evidence type="ECO:0000313" key="2">
    <source>
        <dbReference type="EMBL" id="QTV06041.1"/>
    </source>
</evidence>
<feature type="chain" id="PRO_5045344456" evidence="1">
    <location>
        <begin position="21"/>
        <end position="111"/>
    </location>
</feature>